<gene>
    <name evidence="2" type="ordered locus">Bcell_2365</name>
</gene>
<dbReference type="EMBL" id="CP002394">
    <property type="protein sequence ID" value="ADU30624.1"/>
    <property type="molecule type" value="Genomic_DNA"/>
</dbReference>
<evidence type="ECO:0008006" key="4">
    <source>
        <dbReference type="Google" id="ProtNLM"/>
    </source>
</evidence>
<dbReference type="KEGG" id="bco:Bcell_2365"/>
<feature type="region of interest" description="Disordered" evidence="1">
    <location>
        <begin position="31"/>
        <end position="81"/>
    </location>
</feature>
<dbReference type="PROSITE" id="PS51257">
    <property type="entry name" value="PROKAR_LIPOPROTEIN"/>
    <property type="match status" value="1"/>
</dbReference>
<evidence type="ECO:0000313" key="2">
    <source>
        <dbReference type="EMBL" id="ADU30624.1"/>
    </source>
</evidence>
<dbReference type="RefSeq" id="WP_013488959.1">
    <property type="nucleotide sequence ID" value="NC_014829.1"/>
</dbReference>
<name>E6TRB2_EVAC2</name>
<keyword evidence="3" id="KW-1185">Reference proteome</keyword>
<dbReference type="HOGENOM" id="CLU_1406269_0_0_9"/>
<feature type="compositionally biased region" description="Polar residues" evidence="1">
    <location>
        <begin position="61"/>
        <end position="76"/>
    </location>
</feature>
<dbReference type="Proteomes" id="UP000001401">
    <property type="component" value="Chromosome"/>
</dbReference>
<feature type="compositionally biased region" description="Acidic residues" evidence="1">
    <location>
        <begin position="38"/>
        <end position="60"/>
    </location>
</feature>
<accession>E6TRB2</accession>
<evidence type="ECO:0000313" key="3">
    <source>
        <dbReference type="Proteomes" id="UP000001401"/>
    </source>
</evidence>
<dbReference type="AlphaFoldDB" id="E6TRB2"/>
<protein>
    <recommendedName>
        <fullName evidence="4">Lipoprotein</fullName>
    </recommendedName>
</protein>
<proteinExistence type="predicted"/>
<evidence type="ECO:0000256" key="1">
    <source>
        <dbReference type="SAM" id="MobiDB-lite"/>
    </source>
</evidence>
<sequence>MSKYFIYTLIYVAFLLLFGCSSEEDRNRDINETFSTNELDERDTDGDVEEETEEELDEVSAENTDASVGNNESINVESKEGDLVDKGLEMPEEIPSFIPIPEGAVIEDISEHTDDMHHIIQVRLVVNVEFEELKPLYDNTAVENGCEIASSNLLSNLFNLACHNQDIGEGFHIHAERKDGEAVSIRLQYIIEQ</sequence>
<organism evidence="2 3">
    <name type="scientific">Evansella cellulosilytica (strain ATCC 21833 / DSM 2522 / FERM P-1141 / JCM 9156 / N-4)</name>
    <name type="common">Bacillus cellulosilyticus</name>
    <dbReference type="NCBI Taxonomy" id="649639"/>
    <lineage>
        <taxon>Bacteria</taxon>
        <taxon>Bacillati</taxon>
        <taxon>Bacillota</taxon>
        <taxon>Bacilli</taxon>
        <taxon>Bacillales</taxon>
        <taxon>Bacillaceae</taxon>
        <taxon>Evansella</taxon>
    </lineage>
</organism>
<reference evidence="2" key="1">
    <citation type="submission" date="2010-12" db="EMBL/GenBank/DDBJ databases">
        <title>Complete sequence of Bacillus cellulosilyticus DSM 2522.</title>
        <authorList>
            <consortium name="US DOE Joint Genome Institute"/>
            <person name="Lucas S."/>
            <person name="Copeland A."/>
            <person name="Lapidus A."/>
            <person name="Cheng J.-F."/>
            <person name="Bruce D."/>
            <person name="Goodwin L."/>
            <person name="Pitluck S."/>
            <person name="Chertkov O."/>
            <person name="Detter J.C."/>
            <person name="Han C."/>
            <person name="Tapia R."/>
            <person name="Land M."/>
            <person name="Hauser L."/>
            <person name="Jeffries C."/>
            <person name="Kyrpides N."/>
            <person name="Ivanova N."/>
            <person name="Mikhailova N."/>
            <person name="Brumm P."/>
            <person name="Mead D."/>
            <person name="Woyke T."/>
        </authorList>
    </citation>
    <scope>NUCLEOTIDE SEQUENCE [LARGE SCALE GENOMIC DNA]</scope>
    <source>
        <strain evidence="2">DSM 2522</strain>
    </source>
</reference>